<name>A0A1K1QCS8_9BACT</name>
<dbReference type="STRING" id="1004.SAMN05661012_02690"/>
<dbReference type="AlphaFoldDB" id="A0A1K1QCS8"/>
<accession>A0A1K1QCS8</accession>
<proteinExistence type="predicted"/>
<reference evidence="1 2" key="1">
    <citation type="submission" date="2016-11" db="EMBL/GenBank/DDBJ databases">
        <authorList>
            <person name="Jaros S."/>
            <person name="Januszkiewicz K."/>
            <person name="Wedrychowicz H."/>
        </authorList>
    </citation>
    <scope>NUCLEOTIDE SEQUENCE [LARGE SCALE GENOMIC DNA]</scope>
    <source>
        <strain evidence="1 2">DSM 784</strain>
    </source>
</reference>
<dbReference type="Proteomes" id="UP000183788">
    <property type="component" value="Unassembled WGS sequence"/>
</dbReference>
<evidence type="ECO:0008006" key="3">
    <source>
        <dbReference type="Google" id="ProtNLM"/>
    </source>
</evidence>
<protein>
    <recommendedName>
        <fullName evidence="3">Phage integrase SAM-like domain-containing protein</fullName>
    </recommendedName>
</protein>
<evidence type="ECO:0000313" key="2">
    <source>
        <dbReference type="Proteomes" id="UP000183788"/>
    </source>
</evidence>
<sequence length="130" mass="15426">MQRPKPRYLPGSLMSLGHLNITCLKKKPQYWNNKAQRAARVKDFPEYSEFNARLDNLEMVIKDSYRKYLKDHNNEIPSFIAFKEVLDFALGEKMVIKWTFFDFFKDFIARSGKGERISPKTKKSDCKEHE</sequence>
<gene>
    <name evidence="1" type="ORF">SAMN05661012_02690</name>
</gene>
<organism evidence="1 2">
    <name type="scientific">Chitinophaga sancti</name>
    <dbReference type="NCBI Taxonomy" id="1004"/>
    <lineage>
        <taxon>Bacteria</taxon>
        <taxon>Pseudomonadati</taxon>
        <taxon>Bacteroidota</taxon>
        <taxon>Chitinophagia</taxon>
        <taxon>Chitinophagales</taxon>
        <taxon>Chitinophagaceae</taxon>
        <taxon>Chitinophaga</taxon>
    </lineage>
</organism>
<evidence type="ECO:0000313" key="1">
    <source>
        <dbReference type="EMBL" id="SFW57524.1"/>
    </source>
</evidence>
<dbReference type="EMBL" id="FPIZ01000007">
    <property type="protein sequence ID" value="SFW57524.1"/>
    <property type="molecule type" value="Genomic_DNA"/>
</dbReference>